<keyword evidence="5" id="KW-0010">Activator</keyword>
<dbReference type="PANTHER" id="PTHR13512">
    <property type="entry name" value="MEDIATOR COMPLEX SUBUNIT 28"/>
    <property type="match status" value="1"/>
</dbReference>
<protein>
    <submittedName>
        <fullName evidence="9">Putative mediator complex subunit 28</fullName>
    </submittedName>
</protein>
<feature type="compositionally biased region" description="Polar residues" evidence="8">
    <location>
        <begin position="177"/>
        <end position="190"/>
    </location>
</feature>
<dbReference type="EMBL" id="LODT01000004">
    <property type="protein sequence ID" value="KYR02297.1"/>
    <property type="molecule type" value="Genomic_DNA"/>
</dbReference>
<feature type="region of interest" description="Disordered" evidence="8">
    <location>
        <begin position="1"/>
        <end position="28"/>
    </location>
</feature>
<keyword evidence="10" id="KW-1185">Reference proteome</keyword>
<evidence type="ECO:0000313" key="9">
    <source>
        <dbReference type="EMBL" id="KYR02297.1"/>
    </source>
</evidence>
<keyword evidence="3" id="KW-0805">Transcription regulation</keyword>
<evidence type="ECO:0000256" key="6">
    <source>
        <dbReference type="ARBA" id="ARBA00023163"/>
    </source>
</evidence>
<keyword evidence="4" id="KW-0175">Coiled coil</keyword>
<dbReference type="Proteomes" id="UP000076078">
    <property type="component" value="Unassembled WGS sequence"/>
</dbReference>
<organism evidence="9 10">
    <name type="scientific">Tieghemostelium lacteum</name>
    <name type="common">Slime mold</name>
    <name type="synonym">Dictyostelium lacteum</name>
    <dbReference type="NCBI Taxonomy" id="361077"/>
    <lineage>
        <taxon>Eukaryota</taxon>
        <taxon>Amoebozoa</taxon>
        <taxon>Evosea</taxon>
        <taxon>Eumycetozoa</taxon>
        <taxon>Dictyostelia</taxon>
        <taxon>Dictyosteliales</taxon>
        <taxon>Raperosteliaceae</taxon>
        <taxon>Tieghemostelium</taxon>
    </lineage>
</organism>
<sequence length="190" mass="21668">MISENVNEQDVNMSENVEQQQQQQQNEEESTILLQNLNMNLQEFLQMLIASNSNDSNQLDIDNRLNSQIDNFIGSAKDMELYFKEIQSKHKNEKSITEIKQEITKIKVEIENKDKLIEKYSKKVKEWKSHFEPLYKSQSTILHSTNQVPSSSEPSGTPHGNLQSPTPMGTPMPNTPSILSIMSQPSPSGF</sequence>
<feature type="compositionally biased region" description="Low complexity" evidence="8">
    <location>
        <begin position="15"/>
        <end position="25"/>
    </location>
</feature>
<accession>A0A152A8B5</accession>
<evidence type="ECO:0000256" key="5">
    <source>
        <dbReference type="ARBA" id="ARBA00023159"/>
    </source>
</evidence>
<evidence type="ECO:0000256" key="8">
    <source>
        <dbReference type="SAM" id="MobiDB-lite"/>
    </source>
</evidence>
<dbReference type="GO" id="GO:0016592">
    <property type="term" value="C:mediator complex"/>
    <property type="evidence" value="ECO:0007669"/>
    <property type="project" value="TreeGrafter"/>
</dbReference>
<evidence type="ECO:0000256" key="7">
    <source>
        <dbReference type="ARBA" id="ARBA00023242"/>
    </source>
</evidence>
<dbReference type="InterPro" id="IPR021640">
    <property type="entry name" value="Mediator_Med28"/>
</dbReference>
<keyword evidence="6" id="KW-0804">Transcription</keyword>
<feature type="region of interest" description="Disordered" evidence="8">
    <location>
        <begin position="141"/>
        <end position="190"/>
    </location>
</feature>
<evidence type="ECO:0000256" key="4">
    <source>
        <dbReference type="ARBA" id="ARBA00023054"/>
    </source>
</evidence>
<evidence type="ECO:0000256" key="3">
    <source>
        <dbReference type="ARBA" id="ARBA00023015"/>
    </source>
</evidence>
<evidence type="ECO:0000313" key="10">
    <source>
        <dbReference type="Proteomes" id="UP000076078"/>
    </source>
</evidence>
<reference evidence="9 10" key="1">
    <citation type="submission" date="2015-12" db="EMBL/GenBank/DDBJ databases">
        <title>Dictyostelia acquired genes for synthesis and detection of signals that induce cell-type specialization by lateral gene transfer from prokaryotes.</title>
        <authorList>
            <person name="Gloeckner G."/>
            <person name="Schaap P."/>
        </authorList>
    </citation>
    <scope>NUCLEOTIDE SEQUENCE [LARGE SCALE GENOMIC DNA]</scope>
    <source>
        <strain evidence="9 10">TK</strain>
    </source>
</reference>
<comment type="similarity">
    <text evidence="2">Belongs to the Mediator complex subunit 28 family.</text>
</comment>
<feature type="compositionally biased region" description="Polar residues" evidence="8">
    <location>
        <begin position="1"/>
        <end position="14"/>
    </location>
</feature>
<dbReference type="PANTHER" id="PTHR13512:SF2">
    <property type="entry name" value="MEDIATOR OF RNA POLYMERASE II TRANSCRIPTION SUBUNIT 28"/>
    <property type="match status" value="1"/>
</dbReference>
<dbReference type="FunCoup" id="A0A152A8B5">
    <property type="interactions" value="80"/>
</dbReference>
<evidence type="ECO:0000256" key="2">
    <source>
        <dbReference type="ARBA" id="ARBA00005571"/>
    </source>
</evidence>
<keyword evidence="7" id="KW-0539">Nucleus</keyword>
<dbReference type="OrthoDB" id="16055at2759"/>
<dbReference type="AlphaFoldDB" id="A0A152A8B5"/>
<dbReference type="InParanoid" id="A0A152A8B5"/>
<comment type="subcellular location">
    <subcellularLocation>
        <location evidence="1">Nucleus</location>
    </subcellularLocation>
</comment>
<dbReference type="Pfam" id="PF11594">
    <property type="entry name" value="Med28"/>
    <property type="match status" value="1"/>
</dbReference>
<feature type="compositionally biased region" description="Polar residues" evidence="8">
    <location>
        <begin position="141"/>
        <end position="164"/>
    </location>
</feature>
<proteinExistence type="inferred from homology"/>
<evidence type="ECO:0000256" key="1">
    <source>
        <dbReference type="ARBA" id="ARBA00004123"/>
    </source>
</evidence>
<gene>
    <name evidence="9" type="ORF">DLAC_01128</name>
</gene>
<dbReference type="OMA" id="WKSHFEP"/>
<name>A0A152A8B5_TIELA</name>
<comment type="caution">
    <text evidence="9">The sequence shown here is derived from an EMBL/GenBank/DDBJ whole genome shotgun (WGS) entry which is preliminary data.</text>
</comment>